<dbReference type="InterPro" id="IPR050469">
    <property type="entry name" value="Diguanylate_Cyclase"/>
</dbReference>
<feature type="domain" description="GGDEF" evidence="2">
    <location>
        <begin position="384"/>
        <end position="518"/>
    </location>
</feature>
<reference evidence="4 5" key="1">
    <citation type="submission" date="2018-05" db="EMBL/GenBank/DDBJ databases">
        <title>Genomic Encyclopedia of Type Strains, Phase IV (KMG-IV): sequencing the most valuable type-strain genomes for metagenomic binning, comparative biology and taxonomic classification.</title>
        <authorList>
            <person name="Goeker M."/>
        </authorList>
    </citation>
    <scope>NUCLEOTIDE SEQUENCE [LARGE SCALE GENOMIC DNA]</scope>
    <source>
        <strain evidence="4 5">JC118</strain>
    </source>
</reference>
<dbReference type="GeneID" id="94441253"/>
<keyword evidence="1" id="KW-0802">TPR repeat</keyword>
<proteinExistence type="predicted"/>
<dbReference type="Gene3D" id="1.25.40.10">
    <property type="entry name" value="Tetratricopeptide repeat domain"/>
    <property type="match status" value="1"/>
</dbReference>
<organism evidence="4 5">
    <name type="scientific">Dielma fastidiosa</name>
    <dbReference type="NCBI Taxonomy" id="1034346"/>
    <lineage>
        <taxon>Bacteria</taxon>
        <taxon>Bacillati</taxon>
        <taxon>Bacillota</taxon>
        <taxon>Erysipelotrichia</taxon>
        <taxon>Erysipelotrichales</taxon>
        <taxon>Erysipelotrichaceae</taxon>
        <taxon>Dielma</taxon>
    </lineage>
</organism>
<accession>A0A318KZ96</accession>
<dbReference type="GO" id="GO:0052621">
    <property type="term" value="F:diguanylate cyclase activity"/>
    <property type="evidence" value="ECO:0007669"/>
    <property type="project" value="UniProtKB-EC"/>
</dbReference>
<keyword evidence="3" id="KW-0808">Transferase</keyword>
<protein>
    <submittedName>
        <fullName evidence="3 4">Diguanylate cyclase</fullName>
        <ecNumber evidence="3">2.7.7.65</ecNumber>
    </submittedName>
</protein>
<dbReference type="AlphaFoldDB" id="A0A318KZ96"/>
<dbReference type="EMBL" id="JALDAW010000022">
    <property type="protein sequence ID" value="MDY5168968.1"/>
    <property type="molecule type" value="Genomic_DNA"/>
</dbReference>
<comment type="caution">
    <text evidence="4">The sequence shown here is derived from an EMBL/GenBank/DDBJ whole genome shotgun (WGS) entry which is preliminary data.</text>
</comment>
<dbReference type="SUPFAM" id="SSF55073">
    <property type="entry name" value="Nucleotide cyclase"/>
    <property type="match status" value="1"/>
</dbReference>
<evidence type="ECO:0000313" key="4">
    <source>
        <dbReference type="EMBL" id="PXX81045.1"/>
    </source>
</evidence>
<dbReference type="SUPFAM" id="SSF48452">
    <property type="entry name" value="TPR-like"/>
    <property type="match status" value="1"/>
</dbReference>
<dbReference type="SMART" id="SM00267">
    <property type="entry name" value="GGDEF"/>
    <property type="match status" value="1"/>
</dbReference>
<dbReference type="Proteomes" id="UP001276902">
    <property type="component" value="Unassembled WGS sequence"/>
</dbReference>
<keyword evidence="3" id="KW-0548">Nucleotidyltransferase</keyword>
<keyword evidence="5" id="KW-1185">Reference proteome</keyword>
<dbReference type="STRING" id="1034346.GCA_000313565_02400"/>
<name>A0A318KZ96_9FIRM</name>
<dbReference type="Gene3D" id="3.30.70.270">
    <property type="match status" value="1"/>
</dbReference>
<dbReference type="NCBIfam" id="TIGR00254">
    <property type="entry name" value="GGDEF"/>
    <property type="match status" value="1"/>
</dbReference>
<dbReference type="PANTHER" id="PTHR45138:SF9">
    <property type="entry name" value="DIGUANYLATE CYCLASE DGCM-RELATED"/>
    <property type="match status" value="1"/>
</dbReference>
<dbReference type="Pfam" id="PF13424">
    <property type="entry name" value="TPR_12"/>
    <property type="match status" value="1"/>
</dbReference>
<feature type="repeat" description="TPR" evidence="1">
    <location>
        <begin position="82"/>
        <end position="115"/>
    </location>
</feature>
<evidence type="ECO:0000256" key="1">
    <source>
        <dbReference type="PROSITE-ProRule" id="PRU00339"/>
    </source>
</evidence>
<gene>
    <name evidence="4" type="ORF">DES51_102164</name>
    <name evidence="3" type="ORF">MQE39_12690</name>
</gene>
<dbReference type="PANTHER" id="PTHR45138">
    <property type="entry name" value="REGULATORY COMPONENTS OF SENSORY TRANSDUCTION SYSTEM"/>
    <property type="match status" value="1"/>
</dbReference>
<dbReference type="InterPro" id="IPR011990">
    <property type="entry name" value="TPR-like_helical_dom_sf"/>
</dbReference>
<dbReference type="Pfam" id="PF00990">
    <property type="entry name" value="GGDEF"/>
    <property type="match status" value="1"/>
</dbReference>
<dbReference type="RefSeq" id="WP_022938686.1">
    <property type="nucleotide sequence ID" value="NZ_BAABZA010000002.1"/>
</dbReference>
<dbReference type="PROSITE" id="PS50005">
    <property type="entry name" value="TPR"/>
    <property type="match status" value="1"/>
</dbReference>
<dbReference type="CDD" id="cd01949">
    <property type="entry name" value="GGDEF"/>
    <property type="match status" value="1"/>
</dbReference>
<dbReference type="InterPro" id="IPR019734">
    <property type="entry name" value="TPR_rpt"/>
</dbReference>
<evidence type="ECO:0000313" key="5">
    <source>
        <dbReference type="Proteomes" id="UP000247612"/>
    </source>
</evidence>
<dbReference type="InterPro" id="IPR029787">
    <property type="entry name" value="Nucleotide_cyclase"/>
</dbReference>
<sequence>METSINQIKDQILIARQNDLEESKRLCLSLLNNNNADYHTYAFAYTFLADYYMAKDDMDNCTYMLYMAKTLSEKNNFEDLLIRIYLYYGMIYLNYSDYQTSVDHYFKALALAKKNNETLFISAIYNNIANIFESADDLEEAFAYYKQSYETLKIPDLPSRYSSEAITLTNLCNISFQQGKHDELALYYAMFKEIPEEAYTETMLFLFYFNKFLYKNSVHKYDEALVALDQLMVLQEKMEDRLTVYQMLVYIGDILISMKEKTRASKVLTMIQDSDSAKEAINALKIVDMKVRFCEQFDLEDELKQAYKEYYEANRISSKIIKKNSSNGLKAKITLHQSNDERMAIQHQNKRLELMMNIDEPTNLLNRRFFDHYLVKLCSEDVCHPLGLAMIDIDCFKEYNDYYGHIEGDKILYEVGDSLNKYKMDTFHICRYGGDEFACIFEYCSGDDIEHYLKRVYDDLAAKQLAHIKSTVASRVTISTGFIMCKECSDMEFLIRCADDELYNAKRKGRNCWSKSPQSI</sequence>
<dbReference type="PROSITE" id="PS50887">
    <property type="entry name" value="GGDEF"/>
    <property type="match status" value="1"/>
</dbReference>
<dbReference type="EMBL" id="QJKH01000002">
    <property type="protein sequence ID" value="PXX81045.1"/>
    <property type="molecule type" value="Genomic_DNA"/>
</dbReference>
<evidence type="ECO:0000313" key="3">
    <source>
        <dbReference type="EMBL" id="MDY5168968.1"/>
    </source>
</evidence>
<dbReference type="InterPro" id="IPR043128">
    <property type="entry name" value="Rev_trsase/Diguanyl_cyclase"/>
</dbReference>
<dbReference type="InterPro" id="IPR000160">
    <property type="entry name" value="GGDEF_dom"/>
</dbReference>
<dbReference type="SMART" id="SM00028">
    <property type="entry name" value="TPR"/>
    <property type="match status" value="4"/>
</dbReference>
<evidence type="ECO:0000259" key="2">
    <source>
        <dbReference type="PROSITE" id="PS50887"/>
    </source>
</evidence>
<reference evidence="3" key="2">
    <citation type="submission" date="2022-03" db="EMBL/GenBank/DDBJ databases">
        <title>First case of bacteraemia caused by Dielma fastidiosa in a patient hospitalised with diverticulitis.</title>
        <authorList>
            <person name="Forman-Ankjaer B."/>
            <person name="Hvid-Jensen F."/>
            <person name="Kobel C.M."/>
            <person name="Greve T."/>
        </authorList>
    </citation>
    <scope>NUCLEOTIDE SEQUENCE</scope>
    <source>
        <strain evidence="3">AUH_DF_2021</strain>
    </source>
</reference>
<dbReference type="EC" id="2.7.7.65" evidence="3"/>
<dbReference type="Proteomes" id="UP000247612">
    <property type="component" value="Unassembled WGS sequence"/>
</dbReference>